<dbReference type="EMBL" id="CM042891">
    <property type="protein sequence ID" value="KAI4303842.1"/>
    <property type="molecule type" value="Genomic_DNA"/>
</dbReference>
<accession>A0ACB9L2H7</accession>
<evidence type="ECO:0000313" key="1">
    <source>
        <dbReference type="EMBL" id="KAI4303842.1"/>
    </source>
</evidence>
<gene>
    <name evidence="1" type="ORF">MLD38_039430</name>
</gene>
<keyword evidence="2" id="KW-1185">Reference proteome</keyword>
<organism evidence="1 2">
    <name type="scientific">Melastoma candidum</name>
    <dbReference type="NCBI Taxonomy" id="119954"/>
    <lineage>
        <taxon>Eukaryota</taxon>
        <taxon>Viridiplantae</taxon>
        <taxon>Streptophyta</taxon>
        <taxon>Embryophyta</taxon>
        <taxon>Tracheophyta</taxon>
        <taxon>Spermatophyta</taxon>
        <taxon>Magnoliopsida</taxon>
        <taxon>eudicotyledons</taxon>
        <taxon>Gunneridae</taxon>
        <taxon>Pentapetalae</taxon>
        <taxon>rosids</taxon>
        <taxon>malvids</taxon>
        <taxon>Myrtales</taxon>
        <taxon>Melastomataceae</taxon>
        <taxon>Melastomatoideae</taxon>
        <taxon>Melastomateae</taxon>
        <taxon>Melastoma</taxon>
    </lineage>
</organism>
<sequence>MDVASGMLSSRNDGFSLSSGDFPVLGSEKNDSGKSTVKVASTLSINTSISSTDNEVKTGVLNSWSREDAVFGEDCVRSATCRAAVGIEDLWEVHLEALLHLVGFPWNRFLIIILRGHRQCFRTPISSPFWCSSKGHPNNGEFYRPPIPGPFIRTNMPVRPGFYPGPLPYDGYFGPQLRYRSPNEQDFAFTGMAPGVSPYCRHPSAENGNSNARPAGFDGKISSSVEAELGHLRESGGQYKVLLKQHDSWEEEGKNCSRETPKLSQRSTLVDLRLLTLIVTVSWSKYTRVPETVLAHADDVDPARRSMQKRSAPEVSQSVSATAKDSSLIQKIESLNAKSRASDTRSDALPPDRRDQDAFPHRPVLPYSAAEITNESQVVNTNLDTRNFTPEHSGQVFAGGGKIHGRNAVGGAVMSRPYPQGGRGTAQQRGRRVGTPDASEWHKNPISVDSVVPSMETLNILPNTEVGDHSVSHPLKNDGESKPVATDLSDTPAERARLKELAKQRARRRQEEEEERARDQKARAHLKLEELNKRRQLEESLNAKTDSEQHGLHAPPEKAKDSTIILSQGSISETSPVRQIDERVTGVEGSTIFPGDQVSIRRQPPHFQQGVSSAGAIEHNPENMSYKHSRVVSKEKPTVSGELENWNDRTADVAKSDELLDDINPGTEKMYHSNPQNVVETTVHHRRKGSRTIRTKQRVDNLSPASVPINAVSEASRASTPEDDGLSKSLKPDLESKFIQQMPDSKDSKESTEHPLAPSTVTAQARFSFHGGSQHTRRTPRNQQTNKLSEKMHGSDAVMWAPRSQNKVEVAVETNDGTPAEEPNSSLKNDVGQRNAKHKRTEMERYIPKPVAKEMAQQGYASQAVPLNSKSGQVEETFQGTSSVSQSIANVQSQKHIQERPWMAGRTGLEEQRYHGGNGVRKNQ</sequence>
<proteinExistence type="predicted"/>
<name>A0ACB9L2H7_9MYRT</name>
<evidence type="ECO:0000313" key="2">
    <source>
        <dbReference type="Proteomes" id="UP001057402"/>
    </source>
</evidence>
<dbReference type="Proteomes" id="UP001057402">
    <property type="component" value="Chromosome 12"/>
</dbReference>
<reference evidence="2" key="1">
    <citation type="journal article" date="2023" name="Front. Plant Sci.">
        <title>Chromosomal-level genome assembly of Melastoma candidum provides insights into trichome evolution.</title>
        <authorList>
            <person name="Zhong Y."/>
            <person name="Wu W."/>
            <person name="Sun C."/>
            <person name="Zou P."/>
            <person name="Liu Y."/>
            <person name="Dai S."/>
            <person name="Zhou R."/>
        </authorList>
    </citation>
    <scope>NUCLEOTIDE SEQUENCE [LARGE SCALE GENOMIC DNA]</scope>
</reference>
<protein>
    <submittedName>
        <fullName evidence="1">Uncharacterized protein</fullName>
    </submittedName>
</protein>
<comment type="caution">
    <text evidence="1">The sequence shown here is derived from an EMBL/GenBank/DDBJ whole genome shotgun (WGS) entry which is preliminary data.</text>
</comment>